<accession>A0ABT3DJQ0</accession>
<dbReference type="SUPFAM" id="SSF53187">
    <property type="entry name" value="Zn-dependent exopeptidases"/>
    <property type="match status" value="1"/>
</dbReference>
<sequence length="328" mass="38001">MKYCSILILIFIIALGQSVQAKEFEQQMYTYQLMKKNLLSIAKEYDLEVRRFGQSEFGRDLLAVKIGHGENSVFITGSHHGREWLSTHIVMEMIKQYAEAYHNSRSFSGHSSEILDDVAIWFIPMVNPDGVTIQQKGISSFPYLLQEVYIDMNEGDADFTRWKANGLGVDLNRQYPAGWDNIEGDTAYASYSHFKGEKPLESKETKALTHFTKQIKPLTTAAYHTSGRELYWYYCNSFHHLQRDYSLTEKISKKTGYEISYPPFDAIGGGYTDWFIQEYERPAVTIELSYLIEDTNPPLSVFDEEWKRNKEIGFILCEYAQKELLVEK</sequence>
<feature type="domain" description="Peptidase M14" evidence="8">
    <location>
        <begin position="27"/>
        <end position="320"/>
    </location>
</feature>
<dbReference type="Gene3D" id="3.40.630.10">
    <property type="entry name" value="Zn peptidases"/>
    <property type="match status" value="1"/>
</dbReference>
<keyword evidence="4" id="KW-0378">Hydrolase</keyword>
<comment type="similarity">
    <text evidence="2 7">Belongs to the peptidase M14 family.</text>
</comment>
<dbReference type="SMART" id="SM00631">
    <property type="entry name" value="Zn_pept"/>
    <property type="match status" value="1"/>
</dbReference>
<dbReference type="PANTHER" id="PTHR11705">
    <property type="entry name" value="PROTEASE FAMILY M14 CARBOXYPEPTIDASE A,B"/>
    <property type="match status" value="1"/>
</dbReference>
<dbReference type="InterPro" id="IPR000834">
    <property type="entry name" value="Peptidase_M14"/>
</dbReference>
<feature type="active site" description="Proton donor/acceptor" evidence="7">
    <location>
        <position position="287"/>
    </location>
</feature>
<keyword evidence="3" id="KW-0645">Protease</keyword>
<evidence type="ECO:0000256" key="1">
    <source>
        <dbReference type="ARBA" id="ARBA00001947"/>
    </source>
</evidence>
<protein>
    <submittedName>
        <fullName evidence="9">M14 family metallocarboxypeptidase</fullName>
    </submittedName>
</protein>
<evidence type="ECO:0000256" key="4">
    <source>
        <dbReference type="ARBA" id="ARBA00022801"/>
    </source>
</evidence>
<dbReference type="PANTHER" id="PTHR11705:SF143">
    <property type="entry name" value="SLL0236 PROTEIN"/>
    <property type="match status" value="1"/>
</dbReference>
<comment type="caution">
    <text evidence="9">The sequence shown here is derived from an EMBL/GenBank/DDBJ whole genome shotgun (WGS) entry which is preliminary data.</text>
</comment>
<dbReference type="InterPro" id="IPR034274">
    <property type="entry name" value="ENP1_M14_CPD"/>
</dbReference>
<evidence type="ECO:0000256" key="5">
    <source>
        <dbReference type="ARBA" id="ARBA00022833"/>
    </source>
</evidence>
<dbReference type="Proteomes" id="UP001526147">
    <property type="component" value="Unassembled WGS sequence"/>
</dbReference>
<evidence type="ECO:0000256" key="2">
    <source>
        <dbReference type="ARBA" id="ARBA00005988"/>
    </source>
</evidence>
<dbReference type="Pfam" id="PF00246">
    <property type="entry name" value="Peptidase_M14"/>
    <property type="match status" value="1"/>
</dbReference>
<dbReference type="EMBL" id="JAOYEY010000044">
    <property type="protein sequence ID" value="MCV9887275.1"/>
    <property type="molecule type" value="Genomic_DNA"/>
</dbReference>
<dbReference type="RefSeq" id="WP_264143674.1">
    <property type="nucleotide sequence ID" value="NZ_JAOYEY010000044.1"/>
</dbReference>
<keyword evidence="10" id="KW-1185">Reference proteome</keyword>
<evidence type="ECO:0000256" key="7">
    <source>
        <dbReference type="PROSITE-ProRule" id="PRU01379"/>
    </source>
</evidence>
<proteinExistence type="inferred from homology"/>
<evidence type="ECO:0000259" key="8">
    <source>
        <dbReference type="PROSITE" id="PS52035"/>
    </source>
</evidence>
<name>A0ABT3DJQ0_9BACI</name>
<evidence type="ECO:0000256" key="6">
    <source>
        <dbReference type="ARBA" id="ARBA00023049"/>
    </source>
</evidence>
<dbReference type="PROSITE" id="PS52035">
    <property type="entry name" value="PEPTIDASE_M14"/>
    <property type="match status" value="1"/>
</dbReference>
<dbReference type="CDD" id="cd06229">
    <property type="entry name" value="M14_Endopeptidase_I"/>
    <property type="match status" value="1"/>
</dbReference>
<keyword evidence="6" id="KW-0482">Metalloprotease</keyword>
<evidence type="ECO:0000313" key="10">
    <source>
        <dbReference type="Proteomes" id="UP001526147"/>
    </source>
</evidence>
<gene>
    <name evidence="9" type="ORF">OIH86_16670</name>
</gene>
<evidence type="ECO:0000256" key="3">
    <source>
        <dbReference type="ARBA" id="ARBA00022670"/>
    </source>
</evidence>
<organism evidence="9 10">
    <name type="scientific">Metabacillus halosaccharovorans</name>
    <dbReference type="NCBI Taxonomy" id="930124"/>
    <lineage>
        <taxon>Bacteria</taxon>
        <taxon>Bacillati</taxon>
        <taxon>Bacillota</taxon>
        <taxon>Bacilli</taxon>
        <taxon>Bacillales</taxon>
        <taxon>Bacillaceae</taxon>
        <taxon>Metabacillus</taxon>
    </lineage>
</organism>
<reference evidence="9 10" key="1">
    <citation type="submission" date="2022-10" db="EMBL/GenBank/DDBJ databases">
        <title>Draft genome assembly of moderately radiation resistant bacterium Metabacillus halosaccharovorans.</title>
        <authorList>
            <person name="Pal S."/>
            <person name="Gopinathan A."/>
        </authorList>
    </citation>
    <scope>NUCLEOTIDE SEQUENCE [LARGE SCALE GENOMIC DNA]</scope>
    <source>
        <strain evidence="9 10">VITHBRA001</strain>
    </source>
</reference>
<evidence type="ECO:0000313" key="9">
    <source>
        <dbReference type="EMBL" id="MCV9887275.1"/>
    </source>
</evidence>
<comment type="cofactor">
    <cofactor evidence="1">
        <name>Zn(2+)</name>
        <dbReference type="ChEBI" id="CHEBI:29105"/>
    </cofactor>
</comment>
<keyword evidence="5" id="KW-0862">Zinc</keyword>